<evidence type="ECO:0000256" key="9">
    <source>
        <dbReference type="ARBA" id="ARBA00023002"/>
    </source>
</evidence>
<feature type="disulfide bond" evidence="18">
    <location>
        <begin position="203"/>
        <end position="234"/>
    </location>
</feature>
<evidence type="ECO:0000256" key="19">
    <source>
        <dbReference type="RuleBase" id="RU362060"/>
    </source>
</evidence>
<dbReference type="GO" id="GO:0020037">
    <property type="term" value="F:heme binding"/>
    <property type="evidence" value="ECO:0007669"/>
    <property type="project" value="UniProtKB-UniRule"/>
</dbReference>
<comment type="similarity">
    <text evidence="3">Belongs to the peroxidase family. Ascorbate peroxidase subfamily.</text>
</comment>
<keyword evidence="7 16" id="KW-0479">Metal-binding</keyword>
<dbReference type="InterPro" id="IPR019793">
    <property type="entry name" value="Peroxidases_heam-ligand_BS"/>
</dbReference>
<evidence type="ECO:0000256" key="6">
    <source>
        <dbReference type="ARBA" id="ARBA00022617"/>
    </source>
</evidence>
<evidence type="ECO:0000256" key="4">
    <source>
        <dbReference type="ARBA" id="ARBA00012313"/>
    </source>
</evidence>
<dbReference type="PRINTS" id="PR00458">
    <property type="entry name" value="PEROXIDASE"/>
</dbReference>
<feature type="binding site" evidence="16">
    <location>
        <position position="69"/>
    </location>
    <ligand>
        <name>Ca(2+)</name>
        <dbReference type="ChEBI" id="CHEBI:29108"/>
        <label>1</label>
    </ligand>
</feature>
<comment type="cofactor">
    <cofactor evidence="16 19">
        <name>heme b</name>
        <dbReference type="ChEBI" id="CHEBI:60344"/>
    </cofactor>
    <text evidence="16 19">Binds 1 heme b (iron(II)-protoporphyrin IX) group per subunit.</text>
</comment>
<dbReference type="SUPFAM" id="SSF48113">
    <property type="entry name" value="Heme-dependent peroxidases"/>
    <property type="match status" value="1"/>
</dbReference>
<keyword evidence="11 18" id="KW-1015">Disulfide bond</keyword>
<evidence type="ECO:0000313" key="21">
    <source>
        <dbReference type="EMBL" id="CAB4262803.1"/>
    </source>
</evidence>
<keyword evidence="12" id="KW-0325">Glycoprotein</keyword>
<feature type="binding site" evidence="16">
    <location>
        <position position="255"/>
    </location>
    <ligand>
        <name>Ca(2+)</name>
        <dbReference type="ChEBI" id="CHEBI:29108"/>
        <label>2</label>
    </ligand>
</feature>
<dbReference type="GO" id="GO:0042744">
    <property type="term" value="P:hydrogen peroxide catabolic process"/>
    <property type="evidence" value="ECO:0007669"/>
    <property type="project" value="UniProtKB-KW"/>
</dbReference>
<feature type="domain" description="Plant heme peroxidase family profile" evidence="20">
    <location>
        <begin position="27"/>
        <end position="328"/>
    </location>
</feature>
<reference evidence="21 22" key="1">
    <citation type="submission" date="2020-05" db="EMBL/GenBank/DDBJ databases">
        <authorList>
            <person name="Campoy J."/>
            <person name="Schneeberger K."/>
            <person name="Spophaly S."/>
        </authorList>
    </citation>
    <scope>NUCLEOTIDE SEQUENCE [LARGE SCALE GENOMIC DNA]</scope>
    <source>
        <strain evidence="21">PruArmRojPasFocal</strain>
    </source>
</reference>
<evidence type="ECO:0000256" key="7">
    <source>
        <dbReference type="ARBA" id="ARBA00022723"/>
    </source>
</evidence>
<evidence type="ECO:0000256" key="10">
    <source>
        <dbReference type="ARBA" id="ARBA00023004"/>
    </source>
</evidence>
<comment type="cofactor">
    <cofactor evidence="16 19">
        <name>Ca(2+)</name>
        <dbReference type="ChEBI" id="CHEBI:29108"/>
    </cofactor>
    <text evidence="16 19">Binds 2 calcium ions per subunit.</text>
</comment>
<dbReference type="PROSITE" id="PS00435">
    <property type="entry name" value="PEROXIDASE_1"/>
    <property type="match status" value="1"/>
</dbReference>
<dbReference type="PROSITE" id="PS50873">
    <property type="entry name" value="PEROXIDASE_4"/>
    <property type="match status" value="1"/>
</dbReference>
<evidence type="ECO:0000256" key="14">
    <source>
        <dbReference type="PIRSR" id="PIRSR600823-1"/>
    </source>
</evidence>
<dbReference type="InterPro" id="IPR033905">
    <property type="entry name" value="Secretory_peroxidase"/>
</dbReference>
<feature type="active site" description="Proton acceptor" evidence="14">
    <location>
        <position position="68"/>
    </location>
</feature>
<feature type="binding site" evidence="16">
    <location>
        <position position="247"/>
    </location>
    <ligand>
        <name>Ca(2+)</name>
        <dbReference type="ChEBI" id="CHEBI:29108"/>
        <label>2</label>
    </ligand>
</feature>
<comment type="similarity">
    <text evidence="19">Belongs to the peroxidase family. Classical plant (class III) peroxidase subfamily.</text>
</comment>
<dbReference type="GO" id="GO:0005576">
    <property type="term" value="C:extracellular region"/>
    <property type="evidence" value="ECO:0007669"/>
    <property type="project" value="UniProtKB-SubCell"/>
</dbReference>
<dbReference type="InterPro" id="IPR010255">
    <property type="entry name" value="Haem_peroxidase_sf"/>
</dbReference>
<feature type="disulfide bond" evidence="18">
    <location>
        <begin position="37"/>
        <end position="117"/>
    </location>
</feature>
<dbReference type="EMBL" id="CAEKDK010000001">
    <property type="protein sequence ID" value="CAB4262803.1"/>
    <property type="molecule type" value="Genomic_DNA"/>
</dbReference>
<keyword evidence="8 16" id="KW-0106">Calcium</keyword>
<accession>A0A6J5TFW0</accession>
<evidence type="ECO:0000256" key="18">
    <source>
        <dbReference type="PIRSR" id="PIRSR600823-5"/>
    </source>
</evidence>
<protein>
    <recommendedName>
        <fullName evidence="4 19">Peroxidase</fullName>
        <ecNumber evidence="4 19">1.11.1.7</ecNumber>
    </recommendedName>
</protein>
<feature type="binding site" evidence="16">
    <location>
        <position position="76"/>
    </location>
    <ligand>
        <name>Ca(2+)</name>
        <dbReference type="ChEBI" id="CHEBI:29108"/>
        <label>1</label>
    </ligand>
</feature>
<feature type="disulfide bond" evidence="18">
    <location>
        <begin position="70"/>
        <end position="75"/>
    </location>
</feature>
<keyword evidence="5 19" id="KW-0575">Peroxidase</keyword>
<dbReference type="GO" id="GO:0006979">
    <property type="term" value="P:response to oxidative stress"/>
    <property type="evidence" value="ECO:0007669"/>
    <property type="project" value="UniProtKB-UniRule"/>
</dbReference>
<dbReference type="FunFam" id="1.10.420.10:FF:000001">
    <property type="entry name" value="Peroxidase"/>
    <property type="match status" value="1"/>
</dbReference>
<evidence type="ECO:0000256" key="16">
    <source>
        <dbReference type="PIRSR" id="PIRSR600823-3"/>
    </source>
</evidence>
<dbReference type="Proteomes" id="UP000507222">
    <property type="component" value="Unassembled WGS sequence"/>
</dbReference>
<dbReference type="GO" id="GO:0046872">
    <property type="term" value="F:metal ion binding"/>
    <property type="evidence" value="ECO:0007669"/>
    <property type="project" value="UniProtKB-UniRule"/>
</dbReference>
<dbReference type="GO" id="GO:0140825">
    <property type="term" value="F:lactoperoxidase activity"/>
    <property type="evidence" value="ECO:0007669"/>
    <property type="project" value="UniProtKB-EC"/>
</dbReference>
<feature type="site" description="Transition state stabilizer" evidence="17">
    <location>
        <position position="64"/>
    </location>
</feature>
<feature type="signal peptide" evidence="19">
    <location>
        <begin position="1"/>
        <end position="25"/>
    </location>
</feature>
<dbReference type="Gene3D" id="1.10.520.10">
    <property type="match status" value="1"/>
</dbReference>
<evidence type="ECO:0000256" key="8">
    <source>
        <dbReference type="ARBA" id="ARBA00022837"/>
    </source>
</evidence>
<gene>
    <name evidence="21" type="ORF">CURHAP_LOCUS2214</name>
</gene>
<dbReference type="Pfam" id="PF00141">
    <property type="entry name" value="peroxidase"/>
    <property type="match status" value="1"/>
</dbReference>
<dbReference type="PRINTS" id="PR00461">
    <property type="entry name" value="PLPEROXIDASE"/>
</dbReference>
<dbReference type="InterPro" id="IPR000823">
    <property type="entry name" value="Peroxidase_pln"/>
</dbReference>
<dbReference type="AlphaFoldDB" id="A0A6J5TFW0"/>
<feature type="binding site" description="axial binding residue" evidence="16">
    <location>
        <position position="196"/>
    </location>
    <ligand>
        <name>heme b</name>
        <dbReference type="ChEBI" id="CHEBI:60344"/>
    </ligand>
    <ligandPart>
        <name>Fe</name>
        <dbReference type="ChEBI" id="CHEBI:18248"/>
    </ligandPart>
</feature>
<proteinExistence type="inferred from homology"/>
<dbReference type="EC" id="1.11.1.7" evidence="4 19"/>
<evidence type="ECO:0000256" key="1">
    <source>
        <dbReference type="ARBA" id="ARBA00000189"/>
    </source>
</evidence>
<dbReference type="PANTHER" id="PTHR31235">
    <property type="entry name" value="PEROXIDASE 25-RELATED"/>
    <property type="match status" value="1"/>
</dbReference>
<keyword evidence="19" id="KW-0964">Secreted</keyword>
<dbReference type="Gene3D" id="1.10.420.10">
    <property type="entry name" value="Peroxidase, domain 2"/>
    <property type="match status" value="1"/>
</dbReference>
<evidence type="ECO:0000259" key="20">
    <source>
        <dbReference type="PROSITE" id="PS50873"/>
    </source>
</evidence>
<evidence type="ECO:0000313" key="22">
    <source>
        <dbReference type="Proteomes" id="UP000507222"/>
    </source>
</evidence>
<comment type="subcellular location">
    <subcellularLocation>
        <location evidence="19">Secreted</location>
    </subcellularLocation>
</comment>
<feature type="binding site" evidence="15">
    <location>
        <position position="166"/>
    </location>
    <ligand>
        <name>substrate</name>
    </ligand>
</feature>
<feature type="chain" id="PRO_5027136753" description="Peroxidase" evidence="19">
    <location>
        <begin position="26"/>
        <end position="331"/>
    </location>
</feature>
<dbReference type="InterPro" id="IPR002016">
    <property type="entry name" value="Haem_peroxidase"/>
</dbReference>
<evidence type="ECO:0000256" key="2">
    <source>
        <dbReference type="ARBA" id="ARBA00002322"/>
    </source>
</evidence>
<feature type="disulfide bond" evidence="18">
    <location>
        <begin position="123"/>
        <end position="324"/>
    </location>
</feature>
<organism evidence="21 22">
    <name type="scientific">Prunus armeniaca</name>
    <name type="common">Apricot</name>
    <name type="synonym">Armeniaca vulgaris</name>
    <dbReference type="NCBI Taxonomy" id="36596"/>
    <lineage>
        <taxon>Eukaryota</taxon>
        <taxon>Viridiplantae</taxon>
        <taxon>Streptophyta</taxon>
        <taxon>Embryophyta</taxon>
        <taxon>Tracheophyta</taxon>
        <taxon>Spermatophyta</taxon>
        <taxon>Magnoliopsida</taxon>
        <taxon>eudicotyledons</taxon>
        <taxon>Gunneridae</taxon>
        <taxon>Pentapetalae</taxon>
        <taxon>rosids</taxon>
        <taxon>fabids</taxon>
        <taxon>Rosales</taxon>
        <taxon>Rosaceae</taxon>
        <taxon>Amygdaloideae</taxon>
        <taxon>Amygdaleae</taxon>
        <taxon>Prunus</taxon>
    </lineage>
</organism>
<feature type="binding site" evidence="16">
    <location>
        <position position="72"/>
    </location>
    <ligand>
        <name>Ca(2+)</name>
        <dbReference type="ChEBI" id="CHEBI:29108"/>
        <label>1</label>
    </ligand>
</feature>
<evidence type="ECO:0000256" key="15">
    <source>
        <dbReference type="PIRSR" id="PIRSR600823-2"/>
    </source>
</evidence>
<evidence type="ECO:0000256" key="17">
    <source>
        <dbReference type="PIRSR" id="PIRSR600823-4"/>
    </source>
</evidence>
<name>A0A6J5TFW0_PRUAR</name>
<evidence type="ECO:0000256" key="5">
    <source>
        <dbReference type="ARBA" id="ARBA00022559"/>
    </source>
</evidence>
<evidence type="ECO:0000256" key="13">
    <source>
        <dbReference type="ARBA" id="ARBA00023324"/>
    </source>
</evidence>
<keyword evidence="13 19" id="KW-0376">Hydrogen peroxide</keyword>
<evidence type="ECO:0000256" key="3">
    <source>
        <dbReference type="ARBA" id="ARBA00006873"/>
    </source>
</evidence>
<sequence length="331" mass="35881">MRLVNLNVVFVSLLVLIEVVSVCNGRVLSPVFYRRSCPQIGRIVRSITWSKVAANPTLAAKLLRLHYHDCFVRGCDASILIDSTSGNNTAEKDAIPNRSIGGYDVIDEIKTKLEEECPDIVSCADIVALAARDAISYQFGRPMWQVLTGRKDGRVSLATEASRDLPSGNANFTTLQQQFAGLGLNIIDLVALSGAHTIGVAHCAVFQRRLNATGKGDADPSLDPEYAQFLRTQCTTPPNPAVAVALDANSSVSFDSHYFVGLRHNKGLLRSDAALLTDPRSARVVKSFQGFRVFMANFGLSMKKMGAIGVKKGARDDGEIRKNCRVVNAAN</sequence>
<keyword evidence="9 19" id="KW-0560">Oxidoreductase</keyword>
<feature type="binding site" evidence="16">
    <location>
        <position position="197"/>
    </location>
    <ligand>
        <name>Ca(2+)</name>
        <dbReference type="ChEBI" id="CHEBI:29108"/>
        <label>2</label>
    </ligand>
</feature>
<evidence type="ECO:0000256" key="11">
    <source>
        <dbReference type="ARBA" id="ARBA00023157"/>
    </source>
</evidence>
<dbReference type="FunFam" id="1.10.520.10:FF:000001">
    <property type="entry name" value="Peroxidase"/>
    <property type="match status" value="1"/>
</dbReference>
<keyword evidence="19" id="KW-0732">Signal</keyword>
<feature type="binding site" evidence="16">
    <location>
        <position position="91"/>
    </location>
    <ligand>
        <name>Ca(2+)</name>
        <dbReference type="ChEBI" id="CHEBI:29108"/>
        <label>1</label>
    </ligand>
</feature>
<comment type="function">
    <text evidence="2">Removal of H(2)O(2), oxidation of toxic reductants, biosynthesis and degradation of lignin, suberization, auxin catabolism, response to environmental stresses such as wounding, pathogen attack and oxidative stress. These functions might be dependent on each isozyme/isoform in each plant tissue.</text>
</comment>
<feature type="binding site" evidence="16">
    <location>
        <position position="74"/>
    </location>
    <ligand>
        <name>Ca(2+)</name>
        <dbReference type="ChEBI" id="CHEBI:29108"/>
        <label>1</label>
    </ligand>
</feature>
<feature type="binding site" evidence="16">
    <location>
        <position position="78"/>
    </location>
    <ligand>
        <name>Ca(2+)</name>
        <dbReference type="ChEBI" id="CHEBI:29108"/>
        <label>1</label>
    </ligand>
</feature>
<evidence type="ECO:0000256" key="12">
    <source>
        <dbReference type="ARBA" id="ARBA00023180"/>
    </source>
</evidence>
<dbReference type="CDD" id="cd00693">
    <property type="entry name" value="secretory_peroxidase"/>
    <property type="match status" value="1"/>
</dbReference>
<keyword evidence="10 16" id="KW-0408">Iron</keyword>
<keyword evidence="6 19" id="KW-0349">Heme</keyword>
<comment type="catalytic activity">
    <reaction evidence="1 19">
        <text>2 a phenolic donor + H2O2 = 2 a phenolic radical donor + 2 H2O</text>
        <dbReference type="Rhea" id="RHEA:56136"/>
        <dbReference type="ChEBI" id="CHEBI:15377"/>
        <dbReference type="ChEBI" id="CHEBI:16240"/>
        <dbReference type="ChEBI" id="CHEBI:139520"/>
        <dbReference type="ChEBI" id="CHEBI:139521"/>
        <dbReference type="EC" id="1.11.1.7"/>
    </reaction>
</comment>